<evidence type="ECO:0000313" key="6">
    <source>
        <dbReference type="EMBL" id="MDH5831220.1"/>
    </source>
</evidence>
<gene>
    <name evidence="6" type="ORF">QFW80_11910</name>
</gene>
<evidence type="ECO:0000313" key="7">
    <source>
        <dbReference type="Proteomes" id="UP001156831"/>
    </source>
</evidence>
<comment type="function">
    <text evidence="1">Probable oxidoreductase that may play a role as regulator of mitochondrial function.</text>
</comment>
<evidence type="ECO:0000256" key="4">
    <source>
        <dbReference type="SAM" id="MobiDB-lite"/>
    </source>
</evidence>
<dbReference type="Pfam" id="PF01593">
    <property type="entry name" value="Amino_oxidase"/>
    <property type="match status" value="1"/>
</dbReference>
<name>A0ABT6JKL4_9GAMM</name>
<feature type="region of interest" description="Disordered" evidence="4">
    <location>
        <begin position="1"/>
        <end position="30"/>
    </location>
</feature>
<evidence type="ECO:0000256" key="3">
    <source>
        <dbReference type="ARBA" id="ARBA00040298"/>
    </source>
</evidence>
<comment type="subunit">
    <text evidence="2">Interacts with COX5B; this interaction may contribute to localize PYROXD2 to the inner face of the inner mitochondrial membrane.</text>
</comment>
<feature type="compositionally biased region" description="Low complexity" evidence="4">
    <location>
        <begin position="1"/>
        <end position="16"/>
    </location>
</feature>
<accession>A0ABT6JKL4</accession>
<dbReference type="SUPFAM" id="SSF51905">
    <property type="entry name" value="FAD/NAD(P)-binding domain"/>
    <property type="match status" value="1"/>
</dbReference>
<dbReference type="PANTHER" id="PTHR10668">
    <property type="entry name" value="PHYTOENE DEHYDROGENASE"/>
    <property type="match status" value="1"/>
</dbReference>
<keyword evidence="7" id="KW-1185">Reference proteome</keyword>
<dbReference type="Proteomes" id="UP001156831">
    <property type="component" value="Unassembled WGS sequence"/>
</dbReference>
<protein>
    <recommendedName>
        <fullName evidence="3">Pyridine nucleotide-disulfide oxidoreductase domain-containing protein 2</fullName>
    </recommendedName>
</protein>
<reference evidence="6 7" key="1">
    <citation type="submission" date="2023-04" db="EMBL/GenBank/DDBJ databases">
        <title>Luteimonas sp. M1R5S18.</title>
        <authorList>
            <person name="Sun J.-Q."/>
        </authorList>
    </citation>
    <scope>NUCLEOTIDE SEQUENCE [LARGE SCALE GENOMIC DNA]</scope>
    <source>
        <strain evidence="6 7">M1R5S18</strain>
    </source>
</reference>
<comment type="caution">
    <text evidence="6">The sequence shown here is derived from an EMBL/GenBank/DDBJ whole genome shotgun (WGS) entry which is preliminary data.</text>
</comment>
<organism evidence="6 7">
    <name type="scientific">Luteimonas rhizosphaericola</name>
    <dbReference type="NCBI Taxonomy" id="3042024"/>
    <lineage>
        <taxon>Bacteria</taxon>
        <taxon>Pseudomonadati</taxon>
        <taxon>Pseudomonadota</taxon>
        <taxon>Gammaproteobacteria</taxon>
        <taxon>Lysobacterales</taxon>
        <taxon>Lysobacteraceae</taxon>
        <taxon>Luteimonas</taxon>
    </lineage>
</organism>
<evidence type="ECO:0000259" key="5">
    <source>
        <dbReference type="Pfam" id="PF01593"/>
    </source>
</evidence>
<evidence type="ECO:0000256" key="1">
    <source>
        <dbReference type="ARBA" id="ARBA00037217"/>
    </source>
</evidence>
<proteinExistence type="predicted"/>
<dbReference type="PANTHER" id="PTHR10668:SF103">
    <property type="entry name" value="PYRIDINE NUCLEOTIDE-DISULFIDE OXIDOREDUCTASE DOMAIN-CONTAINING PROTEIN 2"/>
    <property type="match status" value="1"/>
</dbReference>
<evidence type="ECO:0000256" key="2">
    <source>
        <dbReference type="ARBA" id="ARBA00038825"/>
    </source>
</evidence>
<sequence>MGWPSRAPRQPARAARTAYNRPMHDTARSDAASLRDDADVLIVGGGHNGLVCAAYLAAAGLGVTVLERRDVVGGAAVTEEFHPGFRNSTASYTVSLLDPAVIAELRLATHGLRVVERPYSNFLPLPDGRAFRLGGPDGQASIAAWSRRDAERMAGYDAMLGRVVVVLRELARRTPPDPGGRMSIADWLASYDIAKRLRGLDLRGRRDLLDLFTKSAGELLDHWFESEPLKAALGWDSVVGNFASPYTPGSAYVLLHHVFGEVNGKAGAWGHAIGGMGAISQAIAAECAARGVRVHTGAAVERVLVERGRATGVALADGRELRAATVVSNLNPKLLYTRLVEREHLDDDTAERIARYRCGSGTFRMNVALSELPGFIAAPGTRLQPHHQSGILVGPSLQYFETAYFDAKSRAHNPGWARAPIVELVISSTLDDSLAPPGQHVASLFCQHVNPELPDGGWDAHRDTVARLMIDTVDAVAPNFARSVLGYRALSPLDLEREFGLVGGDIFHGALGLDQMFSARPLLGQGRYRGALPGLYLCGAGTHPGGGVTGLPGRNAAREILRDLRRKPRPG</sequence>
<feature type="domain" description="Amine oxidase" evidence="5">
    <location>
        <begin position="49"/>
        <end position="359"/>
    </location>
</feature>
<dbReference type="InterPro" id="IPR036188">
    <property type="entry name" value="FAD/NAD-bd_sf"/>
</dbReference>
<dbReference type="InterPro" id="IPR002937">
    <property type="entry name" value="Amino_oxidase"/>
</dbReference>
<dbReference type="Gene3D" id="3.50.50.60">
    <property type="entry name" value="FAD/NAD(P)-binding domain"/>
    <property type="match status" value="2"/>
</dbReference>
<dbReference type="EMBL" id="JARXRN010000025">
    <property type="protein sequence ID" value="MDH5831220.1"/>
    <property type="molecule type" value="Genomic_DNA"/>
</dbReference>